<dbReference type="InterPro" id="IPR011606">
    <property type="entry name" value="Brnchd-chn_aa_trnsp_permease"/>
</dbReference>
<dbReference type="GO" id="GO:1903785">
    <property type="term" value="P:L-valine transmembrane transport"/>
    <property type="evidence" value="ECO:0007669"/>
    <property type="project" value="TreeGrafter"/>
</dbReference>
<keyword evidence="10" id="KW-1185">Reference proteome</keyword>
<comment type="subcellular location">
    <subcellularLocation>
        <location evidence="1">Cell membrane</location>
        <topology evidence="1">Multi-pass membrane protein</topology>
    </subcellularLocation>
</comment>
<evidence type="ECO:0000256" key="8">
    <source>
        <dbReference type="SAM" id="Phobius"/>
    </source>
</evidence>
<organism evidence="9 10">
    <name type="scientific">Fluviispira multicolorata</name>
    <dbReference type="NCBI Taxonomy" id="2654512"/>
    <lineage>
        <taxon>Bacteria</taxon>
        <taxon>Pseudomonadati</taxon>
        <taxon>Bdellovibrionota</taxon>
        <taxon>Oligoflexia</taxon>
        <taxon>Silvanigrellales</taxon>
        <taxon>Silvanigrellaceae</taxon>
        <taxon>Fluviispira</taxon>
    </lineage>
</organism>
<feature type="transmembrane region" description="Helical" evidence="8">
    <location>
        <begin position="156"/>
        <end position="176"/>
    </location>
</feature>
<feature type="transmembrane region" description="Helical" evidence="8">
    <location>
        <begin position="17"/>
        <end position="33"/>
    </location>
</feature>
<comment type="caution">
    <text evidence="9">The sequence shown here is derived from an EMBL/GenBank/DDBJ whole genome shotgun (WGS) entry which is preliminary data.</text>
</comment>
<dbReference type="PANTHER" id="PTHR34979:SF1">
    <property type="entry name" value="INNER MEMBRANE PROTEIN YGAZ"/>
    <property type="match status" value="1"/>
</dbReference>
<evidence type="ECO:0000313" key="9">
    <source>
        <dbReference type="EMBL" id="KAB8029827.1"/>
    </source>
</evidence>
<evidence type="ECO:0000256" key="7">
    <source>
        <dbReference type="ARBA" id="ARBA00023136"/>
    </source>
</evidence>
<evidence type="ECO:0000256" key="6">
    <source>
        <dbReference type="ARBA" id="ARBA00022989"/>
    </source>
</evidence>
<evidence type="ECO:0000256" key="5">
    <source>
        <dbReference type="ARBA" id="ARBA00022692"/>
    </source>
</evidence>
<dbReference type="AlphaFoldDB" id="A0A833JC88"/>
<reference evidence="9 10" key="1">
    <citation type="submission" date="2019-10" db="EMBL/GenBank/DDBJ databases">
        <title>New genus of Silvanigrellaceae.</title>
        <authorList>
            <person name="Pitt A."/>
            <person name="Hahn M.W."/>
        </authorList>
    </citation>
    <scope>NUCLEOTIDE SEQUENCE [LARGE SCALE GENOMIC DNA]</scope>
    <source>
        <strain evidence="9 10">33A1-SZDP</strain>
    </source>
</reference>
<dbReference type="Pfam" id="PF03591">
    <property type="entry name" value="AzlC"/>
    <property type="match status" value="1"/>
</dbReference>
<evidence type="ECO:0000256" key="1">
    <source>
        <dbReference type="ARBA" id="ARBA00004651"/>
    </source>
</evidence>
<feature type="transmembrane region" description="Helical" evidence="8">
    <location>
        <begin position="183"/>
        <end position="199"/>
    </location>
</feature>
<dbReference type="PANTHER" id="PTHR34979">
    <property type="entry name" value="INNER MEMBRANE PROTEIN YGAZ"/>
    <property type="match status" value="1"/>
</dbReference>
<name>A0A833JC88_9BACT</name>
<accession>A0A833JC88</accession>
<proteinExistence type="inferred from homology"/>
<dbReference type="Proteomes" id="UP000442694">
    <property type="component" value="Unassembled WGS sequence"/>
</dbReference>
<sequence length="233" mass="27223">MFYGGNMFREALFDSKAAAFGYIPLAMAFGMLFQSLQIHWIFSILMSFFVYAGSAQFIAIPLLANHASLLSLSIATFLVNMRHLFYGLAFLDKFKFNKFLKGYLIFGLTDESYAIICAKKKYDNKWYEFYIVFFCHLYWVLGTVLGVILYKNLVGINFNFLFFSLVTLFAILTVDAFKFTRNYFALIVGVLSYFIFRYLEVKEYLFFSMLLSFIIIFIRTYKTENMGKKNVFG</sequence>
<comment type="similarity">
    <text evidence="2">Belongs to the AzlC family.</text>
</comment>
<gene>
    <name evidence="9" type="ORF">GCL57_09820</name>
</gene>
<evidence type="ECO:0000313" key="10">
    <source>
        <dbReference type="Proteomes" id="UP000442694"/>
    </source>
</evidence>
<dbReference type="GO" id="GO:0005886">
    <property type="term" value="C:plasma membrane"/>
    <property type="evidence" value="ECO:0007669"/>
    <property type="project" value="UniProtKB-SubCell"/>
</dbReference>
<feature type="transmembrane region" description="Helical" evidence="8">
    <location>
        <begin position="129"/>
        <end position="150"/>
    </location>
</feature>
<evidence type="ECO:0000256" key="4">
    <source>
        <dbReference type="ARBA" id="ARBA00022475"/>
    </source>
</evidence>
<evidence type="ECO:0000256" key="2">
    <source>
        <dbReference type="ARBA" id="ARBA00010735"/>
    </source>
</evidence>
<keyword evidence="5 8" id="KW-0812">Transmembrane</keyword>
<keyword evidence="7 8" id="KW-0472">Membrane</keyword>
<protein>
    <submittedName>
        <fullName evidence="9">Branched-chain amino acid ABC transporter permease</fullName>
    </submittedName>
</protein>
<keyword evidence="6 8" id="KW-1133">Transmembrane helix</keyword>
<feature type="transmembrane region" description="Helical" evidence="8">
    <location>
        <begin position="205"/>
        <end position="221"/>
    </location>
</feature>
<keyword evidence="4" id="KW-1003">Cell membrane</keyword>
<evidence type="ECO:0000256" key="3">
    <source>
        <dbReference type="ARBA" id="ARBA00022448"/>
    </source>
</evidence>
<dbReference type="EMBL" id="WFLN01000007">
    <property type="protein sequence ID" value="KAB8029827.1"/>
    <property type="molecule type" value="Genomic_DNA"/>
</dbReference>
<keyword evidence="3" id="KW-0813">Transport</keyword>